<dbReference type="Proteomes" id="UP001595555">
    <property type="component" value="Unassembled WGS sequence"/>
</dbReference>
<gene>
    <name evidence="1" type="ORF">ACFODX_13995</name>
</gene>
<reference evidence="2" key="1">
    <citation type="journal article" date="2019" name="Int. J. Syst. Evol. Microbiol.">
        <title>The Global Catalogue of Microorganisms (GCM) 10K type strain sequencing project: providing services to taxonomists for standard genome sequencing and annotation.</title>
        <authorList>
            <consortium name="The Broad Institute Genomics Platform"/>
            <consortium name="The Broad Institute Genome Sequencing Center for Infectious Disease"/>
            <person name="Wu L."/>
            <person name="Ma J."/>
        </authorList>
    </citation>
    <scope>NUCLEOTIDE SEQUENCE [LARGE SCALE GENOMIC DNA]</scope>
    <source>
        <strain evidence="2">KCTC 52237</strain>
    </source>
</reference>
<proteinExistence type="predicted"/>
<dbReference type="EMBL" id="JBHRTF010000006">
    <property type="protein sequence ID" value="MFC3116680.1"/>
    <property type="molecule type" value="Genomic_DNA"/>
</dbReference>
<organism evidence="1 2">
    <name type="scientific">Cellvibrio fontiphilus</name>
    <dbReference type="NCBI Taxonomy" id="1815559"/>
    <lineage>
        <taxon>Bacteria</taxon>
        <taxon>Pseudomonadati</taxon>
        <taxon>Pseudomonadota</taxon>
        <taxon>Gammaproteobacteria</taxon>
        <taxon>Cellvibrionales</taxon>
        <taxon>Cellvibrionaceae</taxon>
        <taxon>Cellvibrio</taxon>
    </lineage>
</organism>
<keyword evidence="2" id="KW-1185">Reference proteome</keyword>
<evidence type="ECO:0000313" key="2">
    <source>
        <dbReference type="Proteomes" id="UP001595555"/>
    </source>
</evidence>
<sequence length="388" mass="42980">MDVLWLLGNPAEYYRVPDQHLLVNAAGELTETAAAYRQQINSADAFSALACSVGACVMGEGLSLAEPDWFDLLPAELPKLMLLNGKPRPGLEMPLNHHYVDAYVSAVSSAADYALILKKVQDDKRALQAMQQELKSFSAIAFTAMSSASEMGTVAIFAEKVQEVMELERLAQLIHACLADLNLNGMVQFIFDDEVHLFPPDISPSYLRLLNLAQDSDARIVSQGRFLLFSFTHLQLLITDAPVNEEERYGRLRDVLAHLVSIAEARAKTLKVNSLLKAQQDNTRTVMMLLEMSSRDNRNAVKNIMTELSDSLRLLATGFDLNMEQESALLGLSEKALGSLEGLQETTEAVEEHFRSLVQELDNVAHLLDAPDAAVQHAEEHDSRIELF</sequence>
<protein>
    <submittedName>
        <fullName evidence="1">Uncharacterized protein</fullName>
    </submittedName>
</protein>
<accession>A0ABV7FHI0</accession>
<name>A0ABV7FHI0_9GAMM</name>
<comment type="caution">
    <text evidence="1">The sequence shown here is derived from an EMBL/GenBank/DDBJ whole genome shotgun (WGS) entry which is preliminary data.</text>
</comment>
<dbReference type="RefSeq" id="WP_378120221.1">
    <property type="nucleotide sequence ID" value="NZ_JBHRTF010000006.1"/>
</dbReference>
<evidence type="ECO:0000313" key="1">
    <source>
        <dbReference type="EMBL" id="MFC3116680.1"/>
    </source>
</evidence>